<proteinExistence type="predicted"/>
<dbReference type="RefSeq" id="WP_188805186.1">
    <property type="nucleotide sequence ID" value="NZ_BMOK01000023.1"/>
</dbReference>
<keyword evidence="1" id="KW-0812">Transmembrane</keyword>
<evidence type="ECO:0000256" key="1">
    <source>
        <dbReference type="SAM" id="Phobius"/>
    </source>
</evidence>
<dbReference type="EMBL" id="BMOK01000023">
    <property type="protein sequence ID" value="GGL65511.1"/>
    <property type="molecule type" value="Genomic_DNA"/>
</dbReference>
<feature type="transmembrane region" description="Helical" evidence="1">
    <location>
        <begin position="198"/>
        <end position="218"/>
    </location>
</feature>
<reference evidence="2" key="2">
    <citation type="submission" date="2020-09" db="EMBL/GenBank/DDBJ databases">
        <authorList>
            <person name="Sun Q."/>
            <person name="Ohkuma M."/>
        </authorList>
    </citation>
    <scope>NUCLEOTIDE SEQUENCE</scope>
    <source>
        <strain evidence="2">JCM 15325</strain>
    </source>
</reference>
<feature type="transmembrane region" description="Helical" evidence="1">
    <location>
        <begin position="136"/>
        <end position="153"/>
    </location>
</feature>
<sequence>MRSIFFGVAAAFFFAVTFIVNRAMALSGGNWIWSGSLRYFFMVPFLLLIVGFRRNLGPLIKELLHHPLPWLAWSTVGFGLFYAPLCFAANYGPGWLIAGTWQLTIICGSLLSPLFFETIQTDHGPLKIRGRIPLRGLLMSLIILAGVVLMQWGQARHTITEAAIVSMVSILVAAFSYPLGNRKMMAYTGRKWDTFQRVLGMTLASMPFWLALSVWGIFTDGLPSFDQTLQSVIVAISSGVIATVLFFYATELTRGDIRRLAAVEATQSMEVVFTLLGELILLGSPIPPWPGWLGMAFVIVGMILHSYVSQKGYLHKKRRERAAEQ</sequence>
<accession>A0A917SAX2</accession>
<evidence type="ECO:0000313" key="2">
    <source>
        <dbReference type="EMBL" id="GGL65511.1"/>
    </source>
</evidence>
<feature type="transmembrane region" description="Helical" evidence="1">
    <location>
        <begin position="159"/>
        <end position="177"/>
    </location>
</feature>
<feature type="transmembrane region" description="Helical" evidence="1">
    <location>
        <begin position="37"/>
        <end position="56"/>
    </location>
</feature>
<feature type="transmembrane region" description="Helical" evidence="1">
    <location>
        <begin position="230"/>
        <end position="249"/>
    </location>
</feature>
<feature type="transmembrane region" description="Helical" evidence="1">
    <location>
        <begin position="96"/>
        <end position="116"/>
    </location>
</feature>
<evidence type="ECO:0008006" key="4">
    <source>
        <dbReference type="Google" id="ProtNLM"/>
    </source>
</evidence>
<keyword evidence="1" id="KW-0472">Membrane</keyword>
<comment type="caution">
    <text evidence="2">The sequence shown here is derived from an EMBL/GenBank/DDBJ whole genome shotgun (WGS) entry which is preliminary data.</text>
</comment>
<evidence type="ECO:0000313" key="3">
    <source>
        <dbReference type="Proteomes" id="UP000654670"/>
    </source>
</evidence>
<gene>
    <name evidence="2" type="primary">yjlA</name>
    <name evidence="2" type="ORF">GCM10007968_31880</name>
</gene>
<protein>
    <recommendedName>
        <fullName evidence="4">Multidrug resistance efflux transporter family protein</fullName>
    </recommendedName>
</protein>
<keyword evidence="1" id="KW-1133">Transmembrane helix</keyword>
<reference evidence="2" key="1">
    <citation type="journal article" date="2014" name="Int. J. Syst. Evol. Microbiol.">
        <title>Complete genome sequence of Corynebacterium casei LMG S-19264T (=DSM 44701T), isolated from a smear-ripened cheese.</title>
        <authorList>
            <consortium name="US DOE Joint Genome Institute (JGI-PGF)"/>
            <person name="Walter F."/>
            <person name="Albersmeier A."/>
            <person name="Kalinowski J."/>
            <person name="Ruckert C."/>
        </authorList>
    </citation>
    <scope>NUCLEOTIDE SEQUENCE</scope>
    <source>
        <strain evidence="2">JCM 15325</strain>
    </source>
</reference>
<feature type="transmembrane region" description="Helical" evidence="1">
    <location>
        <begin position="68"/>
        <end position="90"/>
    </location>
</feature>
<organism evidence="2 3">
    <name type="scientific">Sporolactobacillus putidus</name>
    <dbReference type="NCBI Taxonomy" id="492735"/>
    <lineage>
        <taxon>Bacteria</taxon>
        <taxon>Bacillati</taxon>
        <taxon>Bacillota</taxon>
        <taxon>Bacilli</taxon>
        <taxon>Bacillales</taxon>
        <taxon>Sporolactobacillaceae</taxon>
        <taxon>Sporolactobacillus</taxon>
    </lineage>
</organism>
<feature type="transmembrane region" description="Helical" evidence="1">
    <location>
        <begin position="289"/>
        <end position="308"/>
    </location>
</feature>
<dbReference type="Proteomes" id="UP000654670">
    <property type="component" value="Unassembled WGS sequence"/>
</dbReference>
<name>A0A917SAX2_9BACL</name>
<dbReference type="AlphaFoldDB" id="A0A917SAX2"/>
<dbReference type="InterPro" id="IPR032713">
    <property type="entry name" value="EmrE"/>
</dbReference>
<dbReference type="Pfam" id="PF13536">
    <property type="entry name" value="EmrE"/>
    <property type="match status" value="1"/>
</dbReference>
<keyword evidence="3" id="KW-1185">Reference proteome</keyword>
<feature type="transmembrane region" description="Helical" evidence="1">
    <location>
        <begin position="261"/>
        <end position="283"/>
    </location>
</feature>